<organism evidence="1 2">
    <name type="scientific">Kurthia populi</name>
    <dbReference type="NCBI Taxonomy" id="1562132"/>
    <lineage>
        <taxon>Bacteria</taxon>
        <taxon>Bacillati</taxon>
        <taxon>Bacillota</taxon>
        <taxon>Bacilli</taxon>
        <taxon>Bacillales</taxon>
        <taxon>Caryophanaceae</taxon>
        <taxon>Kurthia</taxon>
    </lineage>
</organism>
<sequence>MEFNVKYPYARNGEVLESVESVEIDVPKDIQKEELVRLICDKIREKTGHVGVKYLYEVD</sequence>
<gene>
    <name evidence="1" type="ORF">ACFSY7_05840</name>
</gene>
<reference evidence="2" key="1">
    <citation type="journal article" date="2019" name="Int. J. Syst. Evol. Microbiol.">
        <title>The Global Catalogue of Microorganisms (GCM) 10K type strain sequencing project: providing services to taxonomists for standard genome sequencing and annotation.</title>
        <authorList>
            <consortium name="The Broad Institute Genomics Platform"/>
            <consortium name="The Broad Institute Genome Sequencing Center for Infectious Disease"/>
            <person name="Wu L."/>
            <person name="Ma J."/>
        </authorList>
    </citation>
    <scope>NUCLEOTIDE SEQUENCE [LARGE SCALE GENOMIC DNA]</scope>
    <source>
        <strain evidence="2">KCTC 33522</strain>
    </source>
</reference>
<evidence type="ECO:0000313" key="1">
    <source>
        <dbReference type="EMBL" id="MFD2868012.1"/>
    </source>
</evidence>
<keyword evidence="2" id="KW-1185">Reference proteome</keyword>
<dbReference type="EMBL" id="JBHUOR010000033">
    <property type="protein sequence ID" value="MFD2868012.1"/>
    <property type="molecule type" value="Genomic_DNA"/>
</dbReference>
<name>A0ABW5XYE4_9BACL</name>
<proteinExistence type="predicted"/>
<comment type="caution">
    <text evidence="1">The sequence shown here is derived from an EMBL/GenBank/DDBJ whole genome shotgun (WGS) entry which is preliminary data.</text>
</comment>
<accession>A0ABW5XYE4</accession>
<protein>
    <submittedName>
        <fullName evidence="1">Uncharacterized protein</fullName>
    </submittedName>
</protein>
<dbReference type="Proteomes" id="UP001597568">
    <property type="component" value="Unassembled WGS sequence"/>
</dbReference>
<dbReference type="RefSeq" id="WP_380147188.1">
    <property type="nucleotide sequence ID" value="NZ_JBHUOR010000033.1"/>
</dbReference>
<evidence type="ECO:0000313" key="2">
    <source>
        <dbReference type="Proteomes" id="UP001597568"/>
    </source>
</evidence>